<dbReference type="Pfam" id="PF14301">
    <property type="entry name" value="DUF4376"/>
    <property type="match status" value="1"/>
</dbReference>
<dbReference type="AlphaFoldDB" id="A0A1C3WP30"/>
<dbReference type="Proteomes" id="UP000199435">
    <property type="component" value="Unassembled WGS sequence"/>
</dbReference>
<evidence type="ECO:0000313" key="3">
    <source>
        <dbReference type="Proteomes" id="UP000199435"/>
    </source>
</evidence>
<dbReference type="OrthoDB" id="7923843at2"/>
<keyword evidence="3" id="KW-1185">Reference proteome</keyword>
<evidence type="ECO:0000313" key="2">
    <source>
        <dbReference type="EMBL" id="SCB41729.1"/>
    </source>
</evidence>
<organism evidence="2 3">
    <name type="scientific">Rhizobium miluonense</name>
    <dbReference type="NCBI Taxonomy" id="411945"/>
    <lineage>
        <taxon>Bacteria</taxon>
        <taxon>Pseudomonadati</taxon>
        <taxon>Pseudomonadota</taxon>
        <taxon>Alphaproteobacteria</taxon>
        <taxon>Hyphomicrobiales</taxon>
        <taxon>Rhizobiaceae</taxon>
        <taxon>Rhizobium/Agrobacterium group</taxon>
        <taxon>Rhizobium</taxon>
    </lineage>
</organism>
<sequence length="179" mass="18235">MKSAIIEDGVVTNVIVGTIDGSIECGDDVGTGWTYSGGVFVAPLAPTPSKDDLLSYAAGVRFTKETGGYAYDGHLISTDRDSQSKIGNVALAATIKGQSFSTQWKCSDGAFVTLTQETAVAMATAVMTFISACFATEGAVAAEISSGAIQTFSQIDSASWPAASSPSLLVPSMGGGINT</sequence>
<dbReference type="STRING" id="411945.GA0061102_10353"/>
<reference evidence="3" key="1">
    <citation type="submission" date="2016-08" db="EMBL/GenBank/DDBJ databases">
        <authorList>
            <person name="Varghese N."/>
            <person name="Submissions Spin"/>
        </authorList>
    </citation>
    <scope>NUCLEOTIDE SEQUENCE [LARGE SCALE GENOMIC DNA]</scope>
    <source>
        <strain evidence="3">HAMBI 2971</strain>
    </source>
</reference>
<protein>
    <recommendedName>
        <fullName evidence="1">DUF4376 domain-containing protein</fullName>
    </recommendedName>
</protein>
<dbReference type="RefSeq" id="WP_092853785.1">
    <property type="nucleotide sequence ID" value="NZ_FMAH01000035.1"/>
</dbReference>
<dbReference type="EMBL" id="FMAH01000035">
    <property type="protein sequence ID" value="SCB41729.1"/>
    <property type="molecule type" value="Genomic_DNA"/>
</dbReference>
<feature type="domain" description="DUF4376" evidence="1">
    <location>
        <begin position="50"/>
        <end position="148"/>
    </location>
</feature>
<gene>
    <name evidence="2" type="ORF">GA0061102_10353</name>
</gene>
<name>A0A1C3WP30_9HYPH</name>
<dbReference type="InterPro" id="IPR025484">
    <property type="entry name" value="DUF4376"/>
</dbReference>
<accession>A0A1C3WP30</accession>
<proteinExistence type="predicted"/>
<evidence type="ECO:0000259" key="1">
    <source>
        <dbReference type="Pfam" id="PF14301"/>
    </source>
</evidence>